<keyword evidence="2" id="KW-1185">Reference proteome</keyword>
<dbReference type="OMA" id="CTQIAEL"/>
<dbReference type="GO" id="GO:0005737">
    <property type="term" value="C:cytoplasm"/>
    <property type="evidence" value="ECO:0007669"/>
    <property type="project" value="EnsemblFungi"/>
</dbReference>
<dbReference type="Pfam" id="PF10448">
    <property type="entry name" value="POC3_POC4"/>
    <property type="match status" value="1"/>
</dbReference>
<gene>
    <name evidence="1" type="primary">TPHA0E03100</name>
    <name evidence="1" type="ordered locus">TPHA_0E03100</name>
</gene>
<dbReference type="RefSeq" id="XP_003685834.1">
    <property type="nucleotide sequence ID" value="XM_003685786.1"/>
</dbReference>
<organism evidence="1 2">
    <name type="scientific">Tetrapisispora phaffii (strain ATCC 24235 / CBS 4417 / NBRC 1672 / NRRL Y-8282 / UCD 70-5)</name>
    <name type="common">Yeast</name>
    <name type="synonym">Fabospora phaffii</name>
    <dbReference type="NCBI Taxonomy" id="1071381"/>
    <lineage>
        <taxon>Eukaryota</taxon>
        <taxon>Fungi</taxon>
        <taxon>Dikarya</taxon>
        <taxon>Ascomycota</taxon>
        <taxon>Saccharomycotina</taxon>
        <taxon>Saccharomycetes</taxon>
        <taxon>Saccharomycetales</taxon>
        <taxon>Saccharomycetaceae</taxon>
        <taxon>Tetrapisispora</taxon>
    </lineage>
</organism>
<dbReference type="OrthoDB" id="3980246at2759"/>
<dbReference type="GO" id="GO:0043248">
    <property type="term" value="P:proteasome assembly"/>
    <property type="evidence" value="ECO:0007669"/>
    <property type="project" value="EnsemblFungi"/>
</dbReference>
<sequence>MYSQEAKFTEFPINLFNIANEESRELYISSIHYSNYVLLQIRFNGELDTTYEISQKGLRSVSFDRPLAGSLMMNDEQRSDDDEFDFTIDNLSDYQIVTKLGNSNDMKLPVICTQIVELYNKIILPKLHPDKKDDISKNKFIITLNSRIWGSNPNADSSTSSNVDFNRLVFLLKCIKSIYLS</sequence>
<dbReference type="InterPro" id="IPR053720">
    <property type="entry name" value="Psm_Assembly_Chaperone"/>
</dbReference>
<dbReference type="GeneID" id="11531314"/>
<evidence type="ECO:0000313" key="1">
    <source>
        <dbReference type="EMBL" id="CCE63400.1"/>
    </source>
</evidence>
<reference evidence="1 2" key="1">
    <citation type="journal article" date="2011" name="Proc. Natl. Acad. Sci. U.S.A.">
        <title>Evolutionary erosion of yeast sex chromosomes by mating-type switching accidents.</title>
        <authorList>
            <person name="Gordon J.L."/>
            <person name="Armisen D."/>
            <person name="Proux-Wera E."/>
            <person name="Oheigeartaigh S.S."/>
            <person name="Byrne K.P."/>
            <person name="Wolfe K.H."/>
        </authorList>
    </citation>
    <scope>NUCLEOTIDE SEQUENCE [LARGE SCALE GENOMIC DNA]</scope>
    <source>
        <strain evidence="2">ATCC 24235 / CBS 4417 / NBRC 1672 / NRRL Y-8282 / UCD 70-5</strain>
    </source>
</reference>
<evidence type="ECO:0000313" key="2">
    <source>
        <dbReference type="Proteomes" id="UP000005666"/>
    </source>
</evidence>
<dbReference type="AlphaFoldDB" id="G8BU22"/>
<dbReference type="EMBL" id="HE612860">
    <property type="protein sequence ID" value="CCE63400.1"/>
    <property type="molecule type" value="Genomic_DNA"/>
</dbReference>
<dbReference type="GO" id="GO:0032991">
    <property type="term" value="C:protein-containing complex"/>
    <property type="evidence" value="ECO:0007669"/>
    <property type="project" value="EnsemblFungi"/>
</dbReference>
<dbReference type="GO" id="GO:0070481">
    <property type="term" value="P:nuclear-transcribed mRNA catabolic process, non-stop decay"/>
    <property type="evidence" value="ECO:0007669"/>
    <property type="project" value="EnsemblFungi"/>
</dbReference>
<protein>
    <recommendedName>
        <fullName evidence="3">Proteasome chaperone 3</fullName>
    </recommendedName>
</protein>
<dbReference type="InterPro" id="IPR018854">
    <property type="entry name" value="Psome_chaperone_3/4"/>
</dbReference>
<dbReference type="Gene3D" id="3.30.230.90">
    <property type="match status" value="1"/>
</dbReference>
<evidence type="ECO:0008006" key="3">
    <source>
        <dbReference type="Google" id="ProtNLM"/>
    </source>
</evidence>
<dbReference type="STRING" id="1071381.G8BU22"/>
<dbReference type="HOGENOM" id="CLU_133914_0_0_1"/>
<dbReference type="Proteomes" id="UP000005666">
    <property type="component" value="Chromosome 5"/>
</dbReference>
<dbReference type="eggNOG" id="ENOG502S42X">
    <property type="taxonomic scope" value="Eukaryota"/>
</dbReference>
<dbReference type="GO" id="GO:0051131">
    <property type="term" value="P:chaperone-mediated protein complex assembly"/>
    <property type="evidence" value="ECO:0007669"/>
    <property type="project" value="EnsemblFungi"/>
</dbReference>
<dbReference type="KEGG" id="tpf:TPHA_0E03100"/>
<dbReference type="GO" id="GO:0005634">
    <property type="term" value="C:nucleus"/>
    <property type="evidence" value="ECO:0007669"/>
    <property type="project" value="EnsemblFungi"/>
</dbReference>
<accession>G8BU22</accession>
<proteinExistence type="predicted"/>
<name>G8BU22_TETPH</name>